<organism evidence="2 3">
    <name type="scientific">Paenibacillus hemerocallicola</name>
    <dbReference type="NCBI Taxonomy" id="1172614"/>
    <lineage>
        <taxon>Bacteria</taxon>
        <taxon>Bacillati</taxon>
        <taxon>Bacillota</taxon>
        <taxon>Bacilli</taxon>
        <taxon>Bacillales</taxon>
        <taxon>Paenibacillaceae</taxon>
        <taxon>Paenibacillus</taxon>
    </lineage>
</organism>
<dbReference type="Pfam" id="PF00395">
    <property type="entry name" value="SLH"/>
    <property type="match status" value="3"/>
</dbReference>
<dbReference type="RefSeq" id="WP_139607600.1">
    <property type="nucleotide sequence ID" value="NZ_VDCQ01000103.1"/>
</dbReference>
<protein>
    <submittedName>
        <fullName evidence="2">S-layer homology domain-containing protein</fullName>
    </submittedName>
</protein>
<dbReference type="Proteomes" id="UP000307943">
    <property type="component" value="Unassembled WGS sequence"/>
</dbReference>
<feature type="domain" description="SLH" evidence="1">
    <location>
        <begin position="216"/>
        <end position="275"/>
    </location>
</feature>
<evidence type="ECO:0000313" key="2">
    <source>
        <dbReference type="EMBL" id="TNJ57384.1"/>
    </source>
</evidence>
<evidence type="ECO:0000313" key="3">
    <source>
        <dbReference type="Proteomes" id="UP000307943"/>
    </source>
</evidence>
<reference evidence="2 3" key="1">
    <citation type="submission" date="2019-05" db="EMBL/GenBank/DDBJ databases">
        <title>We sequenced the genome of Paenibacillus hemerocallicola KCTC 33185 for further insight into its adaptation and study the phylogeny of Paenibacillus.</title>
        <authorList>
            <person name="Narsing Rao M.P."/>
        </authorList>
    </citation>
    <scope>NUCLEOTIDE SEQUENCE [LARGE SCALE GENOMIC DNA]</scope>
    <source>
        <strain evidence="2 3">KCTC 33185</strain>
    </source>
</reference>
<gene>
    <name evidence="2" type="ORF">FE784_38485</name>
</gene>
<comment type="caution">
    <text evidence="2">The sequence shown here is derived from an EMBL/GenBank/DDBJ whole genome shotgun (WGS) entry which is preliminary data.</text>
</comment>
<dbReference type="InterPro" id="IPR001119">
    <property type="entry name" value="SLH_dom"/>
</dbReference>
<dbReference type="PANTHER" id="PTHR43308:SF5">
    <property type="entry name" value="S-LAYER PROTEIN _ PEPTIDOGLYCAN ENDO-BETA-N-ACETYLGLUCOSAMINIDASE"/>
    <property type="match status" value="1"/>
</dbReference>
<dbReference type="AlphaFoldDB" id="A0A5C4SW31"/>
<dbReference type="InterPro" id="IPR051465">
    <property type="entry name" value="Cell_Envelope_Struct_Comp"/>
</dbReference>
<dbReference type="PROSITE" id="PS51272">
    <property type="entry name" value="SLH"/>
    <property type="match status" value="3"/>
</dbReference>
<feature type="non-terminal residue" evidence="2">
    <location>
        <position position="1"/>
    </location>
</feature>
<dbReference type="PANTHER" id="PTHR43308">
    <property type="entry name" value="OUTER MEMBRANE PROTEIN ALPHA-RELATED"/>
    <property type="match status" value="1"/>
</dbReference>
<sequence>GGGNNGGGNNGGGNSGIVGKPIEAVGGKADIAELRKAFEASSTVEVRFPGNTLEVSAAAWPDTARANGGALVVSGEHGAYRFPAPVWKPEQWAAELGTEASEITLRFTMAKLDGSEAEQAGSTVQAAGGKQLSDAVHFEVEAVRADGKSVPVSFGSVYAAREISTNRSVDPSKATGVQVLPDSRQIRFVPTVFRTENGVTTASLKRNGNSIYTIVQNDKSFADMAGHWAQADVTLLANKLVIDGVSETRFDPDRGITRAEFASLLVRSLGLSPVAASARFSDVASGAWYALDVATAASAGLIGGFEDGSFRPDQSVKREEQAAMLVRALSYAGFDIGVSESKQAEILGRFRDTASLSWARKDLAAAINAGLIDGMTGNTLEAQGLATRAQSAAMLKRLLVKADFID</sequence>
<feature type="domain" description="SLH" evidence="1">
    <location>
        <begin position="276"/>
        <end position="339"/>
    </location>
</feature>
<feature type="domain" description="SLH" evidence="1">
    <location>
        <begin position="346"/>
        <end position="406"/>
    </location>
</feature>
<dbReference type="OrthoDB" id="1723494at2"/>
<dbReference type="EMBL" id="VDCQ01000103">
    <property type="protein sequence ID" value="TNJ57384.1"/>
    <property type="molecule type" value="Genomic_DNA"/>
</dbReference>
<evidence type="ECO:0000259" key="1">
    <source>
        <dbReference type="PROSITE" id="PS51272"/>
    </source>
</evidence>
<keyword evidence="3" id="KW-1185">Reference proteome</keyword>
<name>A0A5C4SW31_9BACL</name>
<accession>A0A5C4SW31</accession>
<proteinExistence type="predicted"/>